<evidence type="ECO:0008006" key="6">
    <source>
        <dbReference type="Google" id="ProtNLM"/>
    </source>
</evidence>
<dbReference type="OMA" id="CKVNHET"/>
<dbReference type="InterPro" id="IPR006652">
    <property type="entry name" value="Kelch_1"/>
</dbReference>
<sequence>MYNDPSAVCPTHNKQVIQFCLHPICHSVKPLCDECYQKHKKFHQDRQMEDEPEPKIIFKDISEVQSEVRQILNHIKEQLELLEEKAYNEVNLDLDPETNIQIIIKELEEIKENVNKEMDDFILRLKDNFEKPIKEKILRIYEEITKKKEGIYTMLEDCESLDIIKKTLVSDMILQTDLQRQKLEELMYQRKTIKYQGKIDDDPGTKNLHIYDLEKQFWFSREVIMDQNMNFYPDHKSILGPDGNIYIIGGYDLLIDQNNDEQYKQIYRIQVDDNDQDPKLEKIQNLKLTEVRKHFGLCVIQNCIYIIGGFNYQKGQLRSCEKIIFEVNSNFQNKIQLQSHRLTSSKNKMTLINFQYYKIIIKQFKARDPTQSKKEVEFQKRMFPINLLKHKSSHHTVASFRDKYIFKLGGIEFDQKIFDKNLKRKLSSKIEIYTIEIDQWDAVDISSQSSIEPFYLGASIQINPHYIFIFGGKDKEAKDLKQSFLLKVSEDLSDGIGDSYEQNLSLELDLSVANLPTVIYCNDIPLIYDGTVYIRALSKEVQSEQNSEQSQYNISLQNNKTIFSFKNNNWKIHI</sequence>
<dbReference type="SUPFAM" id="SSF117281">
    <property type="entry name" value="Kelch motif"/>
    <property type="match status" value="1"/>
</dbReference>
<dbReference type="InParanoid" id="A0A0V0QGC9"/>
<dbReference type="AlphaFoldDB" id="A0A0V0QGC9"/>
<dbReference type="PANTHER" id="PTHR45632:SF3">
    <property type="entry name" value="KELCH-LIKE PROTEIN 32"/>
    <property type="match status" value="1"/>
</dbReference>
<name>A0A0V0QGC9_PSEPJ</name>
<reference evidence="4 5" key="1">
    <citation type="journal article" date="2015" name="Sci. Rep.">
        <title>Genome of the facultative scuticociliatosis pathogen Pseudocohnilembus persalinus provides insight into its virulence through horizontal gene transfer.</title>
        <authorList>
            <person name="Xiong J."/>
            <person name="Wang G."/>
            <person name="Cheng J."/>
            <person name="Tian M."/>
            <person name="Pan X."/>
            <person name="Warren A."/>
            <person name="Jiang C."/>
            <person name="Yuan D."/>
            <person name="Miao W."/>
        </authorList>
    </citation>
    <scope>NUCLEOTIDE SEQUENCE [LARGE SCALE GENOMIC DNA]</scope>
    <source>
        <strain evidence="4">36N120E</strain>
    </source>
</reference>
<protein>
    <recommendedName>
        <fullName evidence="6">B box-type domain-containing protein</fullName>
    </recommendedName>
</protein>
<evidence type="ECO:0000256" key="2">
    <source>
        <dbReference type="ARBA" id="ARBA00022737"/>
    </source>
</evidence>
<dbReference type="OrthoDB" id="291087at2759"/>
<evidence type="ECO:0000313" key="5">
    <source>
        <dbReference type="Proteomes" id="UP000054937"/>
    </source>
</evidence>
<dbReference type="Proteomes" id="UP000054937">
    <property type="component" value="Unassembled WGS sequence"/>
</dbReference>
<dbReference type="Gene3D" id="2.120.10.80">
    <property type="entry name" value="Kelch-type beta propeller"/>
    <property type="match status" value="1"/>
</dbReference>
<feature type="coiled-coil region" evidence="3">
    <location>
        <begin position="65"/>
        <end position="124"/>
    </location>
</feature>
<keyword evidence="2" id="KW-0677">Repeat</keyword>
<proteinExistence type="predicted"/>
<keyword evidence="3" id="KW-0175">Coiled coil</keyword>
<evidence type="ECO:0000256" key="1">
    <source>
        <dbReference type="ARBA" id="ARBA00022441"/>
    </source>
</evidence>
<keyword evidence="1" id="KW-0880">Kelch repeat</keyword>
<organism evidence="4 5">
    <name type="scientific">Pseudocohnilembus persalinus</name>
    <name type="common">Ciliate</name>
    <dbReference type="NCBI Taxonomy" id="266149"/>
    <lineage>
        <taxon>Eukaryota</taxon>
        <taxon>Sar</taxon>
        <taxon>Alveolata</taxon>
        <taxon>Ciliophora</taxon>
        <taxon>Intramacronucleata</taxon>
        <taxon>Oligohymenophorea</taxon>
        <taxon>Scuticociliatia</taxon>
        <taxon>Philasterida</taxon>
        <taxon>Pseudocohnilembidae</taxon>
        <taxon>Pseudocohnilembus</taxon>
    </lineage>
</organism>
<dbReference type="EMBL" id="LDAU01000176">
    <property type="protein sequence ID" value="KRX01168.1"/>
    <property type="molecule type" value="Genomic_DNA"/>
</dbReference>
<keyword evidence="5" id="KW-1185">Reference proteome</keyword>
<comment type="caution">
    <text evidence="4">The sequence shown here is derived from an EMBL/GenBank/DDBJ whole genome shotgun (WGS) entry which is preliminary data.</text>
</comment>
<evidence type="ECO:0000313" key="4">
    <source>
        <dbReference type="EMBL" id="KRX01168.1"/>
    </source>
</evidence>
<dbReference type="PANTHER" id="PTHR45632">
    <property type="entry name" value="LD33804P"/>
    <property type="match status" value="1"/>
</dbReference>
<dbReference type="InterPro" id="IPR015915">
    <property type="entry name" value="Kelch-typ_b-propeller"/>
</dbReference>
<gene>
    <name evidence="4" type="ORF">PPERSA_08269</name>
</gene>
<accession>A0A0V0QGC9</accession>
<dbReference type="Pfam" id="PF01344">
    <property type="entry name" value="Kelch_1"/>
    <property type="match status" value="1"/>
</dbReference>
<evidence type="ECO:0000256" key="3">
    <source>
        <dbReference type="SAM" id="Coils"/>
    </source>
</evidence>